<dbReference type="InterPro" id="IPR049585">
    <property type="entry name" value="CdiI_EcoliA0-like"/>
</dbReference>
<reference evidence="2 4" key="2">
    <citation type="submission" date="2021-01" db="EMBL/GenBank/DDBJ databases">
        <title>FDA dAtabase for Regulatory Grade micrObial Sequences (FDA-ARGOS): Supporting development and validation of Infectious Disease Dx tests.</title>
        <authorList>
            <person name="Blissenbach B."/>
            <person name="Krut O."/>
            <person name="Tallon L."/>
            <person name="Sadzewicz L."/>
            <person name="Zhao X."/>
            <person name="Boylan J."/>
            <person name="Ott S."/>
            <person name="Bowen H."/>
            <person name="Vavikolanu K."/>
            <person name="Mehta A."/>
            <person name="Aluvathingal J."/>
            <person name="Nadendla S."/>
            <person name="Yan Y."/>
            <person name="Sichtig H."/>
        </authorList>
    </citation>
    <scope>NUCLEOTIDE SEQUENCE [LARGE SCALE GENOMIC DNA]</scope>
    <source>
        <strain evidence="2 4">FDAARGOS_1081</strain>
    </source>
</reference>
<dbReference type="RefSeq" id="WP_142816303.1">
    <property type="nucleotide sequence ID" value="NZ_CAMIQY010000005.1"/>
</dbReference>
<dbReference type="CDD" id="cd20693">
    <property type="entry name" value="CdiI_EcoliA0-like"/>
    <property type="match status" value="1"/>
</dbReference>
<reference evidence="1 3" key="1">
    <citation type="submission" date="2018-11" db="EMBL/GenBank/DDBJ databases">
        <title>The first complete genome of Serratia liquefaciens isolated from metalophyte plant revel distinctness adaptive mechanisms in an extreme habitat.</title>
        <authorList>
            <person name="Caneschi W.L."/>
            <person name="Sanchez A.B."/>
            <person name="Felestrino E.B."/>
            <person name="Assis R.A.B."/>
            <person name="Lemes C.G.C."/>
            <person name="Cordeiro I.F."/>
            <person name="Fonseca N.P."/>
            <person name="Villa M."/>
            <person name="Vieira I.T."/>
            <person name="Moraes L.A."/>
            <person name="Kamino L.H.Y."/>
            <person name="do Carmo F."/>
            <person name="Garcia C.M."/>
            <person name="Almeida N.F."/>
            <person name="Silva R.S."/>
            <person name="Ferro J.A."/>
            <person name="Ferro M.I.T."/>
            <person name="Varani A.M."/>
            <person name="Ferreira R.M."/>
            <person name="dos Santos V.L."/>
            <person name="Silva U.C."/>
            <person name="Setubal J.C."/>
            <person name="Moreira L.M."/>
        </authorList>
    </citation>
    <scope>NUCLEOTIDE SEQUENCE [LARGE SCALE GENOMIC DNA]</scope>
    <source>
        <strain evidence="1 3">FG3</strain>
    </source>
</reference>
<evidence type="ECO:0000313" key="2">
    <source>
        <dbReference type="EMBL" id="QQU55771.1"/>
    </source>
</evidence>
<evidence type="ECO:0000313" key="4">
    <source>
        <dbReference type="Proteomes" id="UP000595237"/>
    </source>
</evidence>
<dbReference type="Proteomes" id="UP000595237">
    <property type="component" value="Chromosome"/>
</dbReference>
<evidence type="ECO:0000313" key="1">
    <source>
        <dbReference type="EMBL" id="QDL35065.1"/>
    </source>
</evidence>
<dbReference type="Proteomes" id="UP000317572">
    <property type="component" value="Chromosome"/>
</dbReference>
<dbReference type="AlphaFoldDB" id="A0A515D3S4"/>
<dbReference type="Pfam" id="PF24172">
    <property type="entry name" value="CdiI_ImmP"/>
    <property type="match status" value="1"/>
</dbReference>
<gene>
    <name evidence="1" type="ORF">EGO53_26290</name>
    <name evidence="2" type="ORF">I6I38_01770</name>
</gene>
<accession>A0A515D3S4</accession>
<dbReference type="EMBL" id="CP033893">
    <property type="protein sequence ID" value="QDL35065.1"/>
    <property type="molecule type" value="Genomic_DNA"/>
</dbReference>
<dbReference type="EMBL" id="CP068148">
    <property type="protein sequence ID" value="QQU55771.1"/>
    <property type="molecule type" value="Genomic_DNA"/>
</dbReference>
<proteinExistence type="predicted"/>
<sequence length="126" mass="14290">MTLFEECKEALSADFSIVDGQDQKDVIDILNKYPFVSGNVSWSEIEYSDYEGINELLNANYIKNDAVFVFVDDASIPVFRTSLSLIAENIYDVTALSPKLFIFNNEIILQPLFPTEVIRLGIKLDK</sequence>
<name>A0A515D3S4_SERLI</name>
<protein>
    <submittedName>
        <fullName evidence="1">Uncharacterized protein</fullName>
    </submittedName>
</protein>
<keyword evidence="4" id="KW-1185">Reference proteome</keyword>
<organism evidence="1 3">
    <name type="scientific">Serratia liquefaciens</name>
    <dbReference type="NCBI Taxonomy" id="614"/>
    <lineage>
        <taxon>Bacteria</taxon>
        <taxon>Pseudomonadati</taxon>
        <taxon>Pseudomonadota</taxon>
        <taxon>Gammaproteobacteria</taxon>
        <taxon>Enterobacterales</taxon>
        <taxon>Yersiniaceae</taxon>
        <taxon>Serratia</taxon>
    </lineage>
</organism>
<evidence type="ECO:0000313" key="3">
    <source>
        <dbReference type="Proteomes" id="UP000317572"/>
    </source>
</evidence>